<dbReference type="Gene3D" id="2.170.150.80">
    <property type="entry name" value="NAC domain"/>
    <property type="match status" value="1"/>
</dbReference>
<name>A0A061EJE9_THECC</name>
<evidence type="ECO:0000259" key="7">
    <source>
        <dbReference type="PROSITE" id="PS51005"/>
    </source>
</evidence>
<keyword evidence="3" id="KW-0238">DNA-binding</keyword>
<dbReference type="InterPro" id="IPR036093">
    <property type="entry name" value="NAC_dom_sf"/>
</dbReference>
<feature type="domain" description="NAC" evidence="7">
    <location>
        <begin position="4"/>
        <end position="180"/>
    </location>
</feature>
<dbReference type="GO" id="GO:0005634">
    <property type="term" value="C:nucleus"/>
    <property type="evidence" value="ECO:0007669"/>
    <property type="project" value="UniProtKB-SubCell"/>
</dbReference>
<dbReference type="AlphaFoldDB" id="A0A061EJE9"/>
<evidence type="ECO:0000256" key="2">
    <source>
        <dbReference type="ARBA" id="ARBA00023015"/>
    </source>
</evidence>
<dbReference type="Proteomes" id="UP000026915">
    <property type="component" value="Chromosome 4"/>
</dbReference>
<dbReference type="InParanoid" id="A0A061EJE9"/>
<gene>
    <name evidence="8" type="ORF">TCM_019937</name>
</gene>
<dbReference type="SUPFAM" id="SSF101941">
    <property type="entry name" value="NAC domain"/>
    <property type="match status" value="1"/>
</dbReference>
<dbReference type="HOGENOM" id="CLU_630755_0_0_1"/>
<protein>
    <submittedName>
        <fullName evidence="8">Nam protein 1, putative</fullName>
    </submittedName>
</protein>
<keyword evidence="9" id="KW-1185">Reference proteome</keyword>
<feature type="compositionally biased region" description="Polar residues" evidence="6">
    <location>
        <begin position="390"/>
        <end position="402"/>
    </location>
</feature>
<accession>A0A061EJE9</accession>
<reference evidence="8 9" key="1">
    <citation type="journal article" date="2013" name="Genome Biol.">
        <title>The genome sequence of the most widely cultivated cacao type and its use to identify candidate genes regulating pod color.</title>
        <authorList>
            <person name="Motamayor J.C."/>
            <person name="Mockaitis K."/>
            <person name="Schmutz J."/>
            <person name="Haiminen N."/>
            <person name="Iii D.L."/>
            <person name="Cornejo O."/>
            <person name="Findley S.D."/>
            <person name="Zheng P."/>
            <person name="Utro F."/>
            <person name="Royaert S."/>
            <person name="Saski C."/>
            <person name="Jenkins J."/>
            <person name="Podicheti R."/>
            <person name="Zhao M."/>
            <person name="Scheffler B.E."/>
            <person name="Stack J.C."/>
            <person name="Feltus F.A."/>
            <person name="Mustiga G.M."/>
            <person name="Amores F."/>
            <person name="Phillips W."/>
            <person name="Marelli J.P."/>
            <person name="May G.D."/>
            <person name="Shapiro H."/>
            <person name="Ma J."/>
            <person name="Bustamante C.D."/>
            <person name="Schnell R.J."/>
            <person name="Main D."/>
            <person name="Gilbert D."/>
            <person name="Parida L."/>
            <person name="Kuhn D.N."/>
        </authorList>
    </citation>
    <scope>NUCLEOTIDE SEQUENCE [LARGE SCALE GENOMIC DNA]</scope>
    <source>
        <strain evidence="9">cv. Matina 1-6</strain>
    </source>
</reference>
<evidence type="ECO:0000256" key="6">
    <source>
        <dbReference type="SAM" id="MobiDB-lite"/>
    </source>
</evidence>
<keyword evidence="4" id="KW-0804">Transcription</keyword>
<dbReference type="Gramene" id="EOY04753">
    <property type="protein sequence ID" value="EOY04753"/>
    <property type="gene ID" value="TCM_019937"/>
</dbReference>
<comment type="subcellular location">
    <subcellularLocation>
        <location evidence="1">Nucleus</location>
    </subcellularLocation>
</comment>
<evidence type="ECO:0000313" key="9">
    <source>
        <dbReference type="Proteomes" id="UP000026915"/>
    </source>
</evidence>
<dbReference type="InterPro" id="IPR003441">
    <property type="entry name" value="NAC-dom"/>
</dbReference>
<evidence type="ECO:0000256" key="1">
    <source>
        <dbReference type="ARBA" id="ARBA00004123"/>
    </source>
</evidence>
<feature type="region of interest" description="Disordered" evidence="6">
    <location>
        <begin position="184"/>
        <end position="206"/>
    </location>
</feature>
<dbReference type="PROSITE" id="PS51005">
    <property type="entry name" value="NAC"/>
    <property type="match status" value="1"/>
</dbReference>
<sequence length="435" mass="49400">MNNSSKGFGFRPSDEELIGHLRNRILSGGGYFVQDITDLGIDICKWEPWDLPGLIMKISSDSVWYFFYPVTYKNPKSKPKMMNKVNDKRKPINRATKEGKWKPSGNPVKVRARDSNKQIGIKRHLYFFISEVNKKNDNRSKVKTTNSYHKKTPWILYEYELTDVHPSLQNEFFLGKLMKQSESTNISSSKGETSQQLPSNSLGNPIPTPEVQLVFDEPLVEMEVSNGYDWIQNQSSVSEQVPVDNPEERCNRANFVNDVNDYEVSNIPSTFENYVAEDAIPQNLQVDYPEERSNQHNVIAENEGLDLSYNFSSHPIPDNLFDFDSSYWDGIYLDELFGALEAPNNHDGVQNQSSTNQQDADEFRNSNFINNEIASPDETSKAAAAEIGSNLPSLGMTESSYPMESFRKRSCREHEGSSADIETEVAPAQAKKSRI</sequence>
<dbReference type="GO" id="GO:0003677">
    <property type="term" value="F:DNA binding"/>
    <property type="evidence" value="ECO:0007669"/>
    <property type="project" value="UniProtKB-KW"/>
</dbReference>
<feature type="compositionally biased region" description="Polar residues" evidence="6">
    <location>
        <begin position="184"/>
        <end position="203"/>
    </location>
</feature>
<dbReference type="PANTHER" id="PTHR31989">
    <property type="entry name" value="NAC DOMAIN-CONTAINING PROTEIN 82-RELATED"/>
    <property type="match status" value="1"/>
</dbReference>
<proteinExistence type="predicted"/>
<feature type="region of interest" description="Disordered" evidence="6">
    <location>
        <begin position="387"/>
        <end position="435"/>
    </location>
</feature>
<dbReference type="GO" id="GO:0006355">
    <property type="term" value="P:regulation of DNA-templated transcription"/>
    <property type="evidence" value="ECO:0007669"/>
    <property type="project" value="InterPro"/>
</dbReference>
<evidence type="ECO:0000256" key="3">
    <source>
        <dbReference type="ARBA" id="ARBA00023125"/>
    </source>
</evidence>
<dbReference type="EMBL" id="CM001882">
    <property type="protein sequence ID" value="EOY04753.1"/>
    <property type="molecule type" value="Genomic_DNA"/>
</dbReference>
<dbReference type="OMA" id="FINQMEW"/>
<keyword evidence="2" id="KW-0805">Transcription regulation</keyword>
<evidence type="ECO:0000256" key="5">
    <source>
        <dbReference type="ARBA" id="ARBA00023242"/>
    </source>
</evidence>
<keyword evidence="5" id="KW-0539">Nucleus</keyword>
<organism evidence="8 9">
    <name type="scientific">Theobroma cacao</name>
    <name type="common">Cacao</name>
    <name type="synonym">Cocoa</name>
    <dbReference type="NCBI Taxonomy" id="3641"/>
    <lineage>
        <taxon>Eukaryota</taxon>
        <taxon>Viridiplantae</taxon>
        <taxon>Streptophyta</taxon>
        <taxon>Embryophyta</taxon>
        <taxon>Tracheophyta</taxon>
        <taxon>Spermatophyta</taxon>
        <taxon>Magnoliopsida</taxon>
        <taxon>eudicotyledons</taxon>
        <taxon>Gunneridae</taxon>
        <taxon>Pentapetalae</taxon>
        <taxon>rosids</taxon>
        <taxon>malvids</taxon>
        <taxon>Malvales</taxon>
        <taxon>Malvaceae</taxon>
        <taxon>Byttnerioideae</taxon>
        <taxon>Theobroma</taxon>
    </lineage>
</organism>
<dbReference type="Pfam" id="PF02365">
    <property type="entry name" value="NAM"/>
    <property type="match status" value="1"/>
</dbReference>
<evidence type="ECO:0000256" key="4">
    <source>
        <dbReference type="ARBA" id="ARBA00023163"/>
    </source>
</evidence>
<dbReference type="STRING" id="3641.A0A061EJE9"/>
<evidence type="ECO:0000313" key="8">
    <source>
        <dbReference type="EMBL" id="EOY04753.1"/>
    </source>
</evidence>